<dbReference type="Gene3D" id="3.30.40.10">
    <property type="entry name" value="Zinc/RING finger domain, C3HC4 (zinc finger)"/>
    <property type="match status" value="1"/>
</dbReference>
<evidence type="ECO:0000256" key="4">
    <source>
        <dbReference type="PROSITE-ProRule" id="PRU00175"/>
    </source>
</evidence>
<dbReference type="GO" id="GO:0008270">
    <property type="term" value="F:zinc ion binding"/>
    <property type="evidence" value="ECO:0007669"/>
    <property type="project" value="UniProtKB-KW"/>
</dbReference>
<dbReference type="AlphaFoldDB" id="A0AA41RX06"/>
<dbReference type="PANTHER" id="PTHR42647">
    <property type="entry name" value="SBP (S-RIBONUCLEASE BINDING PROTEIN) FAMILY PROTEIN"/>
    <property type="match status" value="1"/>
</dbReference>
<evidence type="ECO:0000256" key="5">
    <source>
        <dbReference type="SAM" id="Coils"/>
    </source>
</evidence>
<dbReference type="Proteomes" id="UP001177140">
    <property type="component" value="Unassembled WGS sequence"/>
</dbReference>
<evidence type="ECO:0000256" key="1">
    <source>
        <dbReference type="ARBA" id="ARBA00022723"/>
    </source>
</evidence>
<feature type="region of interest" description="Disordered" evidence="6">
    <location>
        <begin position="167"/>
        <end position="190"/>
    </location>
</feature>
<keyword evidence="3" id="KW-0862">Zinc</keyword>
<feature type="domain" description="RING-type" evidence="7">
    <location>
        <begin position="392"/>
        <end position="427"/>
    </location>
</feature>
<feature type="compositionally biased region" description="Low complexity" evidence="6">
    <location>
        <begin position="175"/>
        <end position="190"/>
    </location>
</feature>
<feature type="coiled-coil region" evidence="5">
    <location>
        <begin position="246"/>
        <end position="287"/>
    </location>
</feature>
<evidence type="ECO:0000313" key="8">
    <source>
        <dbReference type="EMBL" id="MCL7026131.1"/>
    </source>
</evidence>
<organism evidence="8 9">
    <name type="scientific">Papaver nudicaule</name>
    <name type="common">Iceland poppy</name>
    <dbReference type="NCBI Taxonomy" id="74823"/>
    <lineage>
        <taxon>Eukaryota</taxon>
        <taxon>Viridiplantae</taxon>
        <taxon>Streptophyta</taxon>
        <taxon>Embryophyta</taxon>
        <taxon>Tracheophyta</taxon>
        <taxon>Spermatophyta</taxon>
        <taxon>Magnoliopsida</taxon>
        <taxon>Ranunculales</taxon>
        <taxon>Papaveraceae</taxon>
        <taxon>Papaveroideae</taxon>
        <taxon>Papaver</taxon>
    </lineage>
</organism>
<dbReference type="InterPro" id="IPR001841">
    <property type="entry name" value="Znf_RING"/>
</dbReference>
<keyword evidence="1" id="KW-0479">Metal-binding</keyword>
<dbReference type="PIRSF" id="PIRSF036836">
    <property type="entry name" value="RNase_bind_SBP1"/>
    <property type="match status" value="1"/>
</dbReference>
<keyword evidence="5" id="KW-0175">Coiled coil</keyword>
<dbReference type="Pfam" id="PF13920">
    <property type="entry name" value="zf-C3HC4_3"/>
    <property type="match status" value="1"/>
</dbReference>
<dbReference type="GO" id="GO:0004842">
    <property type="term" value="F:ubiquitin-protein transferase activity"/>
    <property type="evidence" value="ECO:0007669"/>
    <property type="project" value="TreeGrafter"/>
</dbReference>
<evidence type="ECO:0000313" key="9">
    <source>
        <dbReference type="Proteomes" id="UP001177140"/>
    </source>
</evidence>
<evidence type="ECO:0000256" key="3">
    <source>
        <dbReference type="ARBA" id="ARBA00022833"/>
    </source>
</evidence>
<dbReference type="InterPro" id="IPR013083">
    <property type="entry name" value="Znf_RING/FYVE/PHD"/>
</dbReference>
<accession>A0AA41RX06</accession>
<reference evidence="8" key="1">
    <citation type="submission" date="2022-03" db="EMBL/GenBank/DDBJ databases">
        <title>A functionally conserved STORR gene fusion in Papaver species that diverged 16.8 million years ago.</title>
        <authorList>
            <person name="Catania T."/>
        </authorList>
    </citation>
    <scope>NUCLEOTIDE SEQUENCE</scope>
    <source>
        <strain evidence="8">S-191538</strain>
    </source>
</reference>
<keyword evidence="2 4" id="KW-0863">Zinc-finger</keyword>
<dbReference type="PANTHER" id="PTHR42647:SF72">
    <property type="entry name" value="EF-HAND CALCIUM-BINDING DOMAIN-CONTAINING PROTEIN 4A"/>
    <property type="match status" value="1"/>
</dbReference>
<evidence type="ECO:0000256" key="6">
    <source>
        <dbReference type="SAM" id="MobiDB-lite"/>
    </source>
</evidence>
<proteinExistence type="predicted"/>
<protein>
    <recommendedName>
        <fullName evidence="7">RING-type domain-containing protein</fullName>
    </recommendedName>
</protein>
<evidence type="ECO:0000256" key="2">
    <source>
        <dbReference type="ARBA" id="ARBA00022771"/>
    </source>
</evidence>
<dbReference type="FunFam" id="3.30.40.10:FF:000239">
    <property type="entry name" value="probable BOI-related E3 ubiquitin-protein ligase 2"/>
    <property type="match status" value="1"/>
</dbReference>
<dbReference type="EMBL" id="JAJJMA010053074">
    <property type="protein sequence ID" value="MCL7026131.1"/>
    <property type="molecule type" value="Genomic_DNA"/>
</dbReference>
<dbReference type="CDD" id="cd16649">
    <property type="entry name" value="mRING-HC-C3HC5_CGRF1-like"/>
    <property type="match status" value="1"/>
</dbReference>
<comment type="caution">
    <text evidence="8">The sequence shown here is derived from an EMBL/GenBank/DDBJ whole genome shotgun (WGS) entry which is preliminary data.</text>
</comment>
<dbReference type="PROSITE" id="PS50089">
    <property type="entry name" value="ZF_RING_2"/>
    <property type="match status" value="1"/>
</dbReference>
<gene>
    <name evidence="8" type="ORF">MKW94_016134</name>
</gene>
<evidence type="ECO:0000259" key="7">
    <source>
        <dbReference type="PROSITE" id="PS50089"/>
    </source>
</evidence>
<sequence>MAVQAQYPANIFRPTMNNNILDQQHQQHDFYQFHQNNNNLISNPPGNVFGNTYTNFGKQQQQSNLINIAGVLSGDHLAAESELTCNLSASRKRNRIDCEDHYQNMLPNHHQHQSYIHLQQQQQNDHVLLQQHQKQQQNFRYSNKIQQINIGGSSNTGISINHEETNRLQHHHESGGTSTSGRSSVLPSSSATASQQGLLINMNHHHLLHHQNLEIDALILLHNEKLRSVIEETQKRQCRSLVSAVEEQVLKRLAEKETELQNAGRKNAELEEKLKQLNAENQIWFNVAKNNEAIVSSLKSTLQQILLQNNTTKSSVVEAGGELLLTQNTNNQDVKEGFGDSDGLVIEGLDDDTQSCCYGGNHNQEDKKRRLADAAVLSKDDKGTSSSVKKSCKVCDKNEVSVLVLPCRHLCLCKECESKLDYCPICKAAKSASLQIFMS</sequence>
<keyword evidence="9" id="KW-1185">Reference proteome</keyword>
<name>A0AA41RX06_PAPNU</name>